<feature type="compositionally biased region" description="Polar residues" evidence="1">
    <location>
        <begin position="102"/>
        <end position="113"/>
    </location>
</feature>
<evidence type="ECO:0000313" key="3">
    <source>
        <dbReference type="Proteomes" id="UP000027456"/>
    </source>
</evidence>
<proteinExistence type="predicted"/>
<feature type="region of interest" description="Disordered" evidence="1">
    <location>
        <begin position="36"/>
        <end position="77"/>
    </location>
</feature>
<accession>A0A074S4F4</accession>
<dbReference type="Pfam" id="PF02992">
    <property type="entry name" value="Transposase_21"/>
    <property type="match status" value="1"/>
</dbReference>
<dbReference type="OrthoDB" id="3257409at2759"/>
<dbReference type="Proteomes" id="UP000027456">
    <property type="component" value="Unassembled WGS sequence"/>
</dbReference>
<feature type="region of interest" description="Disordered" evidence="1">
    <location>
        <begin position="96"/>
        <end position="146"/>
    </location>
</feature>
<dbReference type="HOGENOM" id="CLU_026593_2_0_1"/>
<dbReference type="STRING" id="1423351.A0A074S4F4"/>
<protein>
    <submittedName>
        <fullName evidence="2">Transposase family Tnp2 protein</fullName>
    </submittedName>
</protein>
<evidence type="ECO:0000256" key="1">
    <source>
        <dbReference type="SAM" id="MobiDB-lite"/>
    </source>
</evidence>
<comment type="caution">
    <text evidence="2">The sequence shown here is derived from an EMBL/GenBank/DDBJ whole genome shotgun (WGS) entry which is preliminary data.</text>
</comment>
<sequence>MPHPQAVRGETVACDCGMPDKPSIHPVSARTLYRHRKEMGLAGNDNTRDTVDTATTDDEGNGSEDDGDDFGEGNHMDIDVTMDGLFEQRMFTMGYRSESDRSVTPSSTGSWLNVPTPPPSPPPTPPPGSDDEEQPSEDEDGFMPITEDDYREYERWYAEDNMLELDEMIAETLTEEEISSIKMAAIRLFGHISQRDYERIRYSFKQDIRLMSVYRVHKKLAKLSGINPVTVDCCTNICHAYTGRYADEQACSTCHHPRFNSKNEPYKVFEYLPTTPRFQAYFNNPAMVQAMNYRHEYKLDPERIDEYFDSTNYADLRKTDIVVEGVNLGIKYFSRRRDIAYTVMLDGVGLFTNPTEPKSSCWPIMGQNLNLAASERAKLRNLIPLGVIPGPNQPKDFDSFLLPFVEEALEQARGVKTYDVTTGGNFTLRAHPVIISGDMQAIKHVTQMKGPNGKSPCRACEIGGIYHTCRRSYYVPLTNPTDKPDAIPDDRRDPNANPGELTGFNPLDLPLRTMRRINKQLDIIDAATTKTKRDKLETKFGLTGDDSILDRIPSIKRPDSYPHEFLHLFLLNHGKELFLLWAGKLPGLDTLDELPEFVLPTDTLVAIGNETKDATQWFPARFTRAMPNVYTSTDALCGESWCTWLVHIGPAVMRGRLSQKYYDHYMELVAILQCLLSVTNTRARIEQLKVDVAHYVNGFE</sequence>
<feature type="non-terminal residue" evidence="2">
    <location>
        <position position="700"/>
    </location>
</feature>
<evidence type="ECO:0000313" key="2">
    <source>
        <dbReference type="EMBL" id="KEP45007.1"/>
    </source>
</evidence>
<organism evidence="2 3">
    <name type="scientific">Rhizoctonia solani 123E</name>
    <dbReference type="NCBI Taxonomy" id="1423351"/>
    <lineage>
        <taxon>Eukaryota</taxon>
        <taxon>Fungi</taxon>
        <taxon>Dikarya</taxon>
        <taxon>Basidiomycota</taxon>
        <taxon>Agaricomycotina</taxon>
        <taxon>Agaricomycetes</taxon>
        <taxon>Cantharellales</taxon>
        <taxon>Ceratobasidiaceae</taxon>
        <taxon>Rhizoctonia</taxon>
    </lineage>
</organism>
<feature type="compositionally biased region" description="Acidic residues" evidence="1">
    <location>
        <begin position="55"/>
        <end position="71"/>
    </location>
</feature>
<dbReference type="InterPro" id="IPR004242">
    <property type="entry name" value="Transposase_21"/>
</dbReference>
<dbReference type="AlphaFoldDB" id="A0A074S4F4"/>
<feature type="compositionally biased region" description="Pro residues" evidence="1">
    <location>
        <begin position="115"/>
        <end position="128"/>
    </location>
</feature>
<keyword evidence="3" id="KW-1185">Reference proteome</keyword>
<dbReference type="EMBL" id="AZST01002379">
    <property type="protein sequence ID" value="KEP45007.1"/>
    <property type="molecule type" value="Genomic_DNA"/>
</dbReference>
<gene>
    <name evidence="2" type="ORF">V565_331060</name>
</gene>
<reference evidence="2 3" key="1">
    <citation type="submission" date="2013-12" db="EMBL/GenBank/DDBJ databases">
        <authorList>
            <person name="Cubeta M."/>
            <person name="Pakala S."/>
            <person name="Fedorova N."/>
            <person name="Thomas E."/>
            <person name="Dean R."/>
            <person name="Jabaji S."/>
            <person name="Neate S."/>
            <person name="Toda T."/>
            <person name="Tavantzis S."/>
            <person name="Vilgalys R."/>
            <person name="Bharathan N."/>
            <person name="Pakala S."/>
            <person name="Losada L.S."/>
            <person name="Zafar N."/>
            <person name="Nierman W."/>
        </authorList>
    </citation>
    <scope>NUCLEOTIDE SEQUENCE [LARGE SCALE GENOMIC DNA]</scope>
    <source>
        <strain evidence="2 3">123E</strain>
    </source>
</reference>
<name>A0A074S4F4_9AGAM</name>
<feature type="region of interest" description="Disordered" evidence="1">
    <location>
        <begin position="480"/>
        <end position="505"/>
    </location>
</feature>
<feature type="compositionally biased region" description="Basic and acidic residues" evidence="1">
    <location>
        <begin position="482"/>
        <end position="494"/>
    </location>
</feature>
<feature type="compositionally biased region" description="Acidic residues" evidence="1">
    <location>
        <begin position="129"/>
        <end position="146"/>
    </location>
</feature>